<reference evidence="2 3" key="1">
    <citation type="submission" date="2021-01" db="EMBL/GenBank/DDBJ databases">
        <title>Genome Sequencing of Type Strains.</title>
        <authorList>
            <person name="Lemaire J.F."/>
            <person name="Inderbitzin P."/>
            <person name="Collins S.B."/>
            <person name="Wespe N."/>
            <person name="Knight-Connoni V."/>
        </authorList>
    </citation>
    <scope>NUCLEOTIDE SEQUENCE [LARGE SCALE GENOMIC DNA]</scope>
    <source>
        <strain evidence="2 3">DSM 23009</strain>
    </source>
</reference>
<dbReference type="InterPro" id="IPR016181">
    <property type="entry name" value="Acyl_CoA_acyltransferase"/>
</dbReference>
<feature type="domain" description="N-acetyltransferase" evidence="1">
    <location>
        <begin position="6"/>
        <end position="144"/>
    </location>
</feature>
<evidence type="ECO:0000313" key="2">
    <source>
        <dbReference type="EMBL" id="MBN3554036.1"/>
    </source>
</evidence>
<dbReference type="CDD" id="cd04301">
    <property type="entry name" value="NAT_SF"/>
    <property type="match status" value="1"/>
</dbReference>
<comment type="caution">
    <text evidence="2">The sequence shown here is derived from an EMBL/GenBank/DDBJ whole genome shotgun (WGS) entry which is preliminary data.</text>
</comment>
<sequence>MSTHQVIVRELTTEKEWIDAFPTMNQLRTNLNLDSYLNLLQKMNKQGYRLFALYDEEIVALAGIQMNINFYHERYVFIHDLVTDSSKRSKGYGEKLLQYIHDWAREQGAQYVSLESGIQRREAHRFYEEKMHYDKWCYSFRRKL</sequence>
<protein>
    <submittedName>
        <fullName evidence="2">GNAT family N-acetyltransferase</fullName>
    </submittedName>
</protein>
<name>A0ABS2ZMD8_9BACL</name>
<keyword evidence="3" id="KW-1185">Reference proteome</keyword>
<dbReference type="EMBL" id="JAFHKR010000038">
    <property type="protein sequence ID" value="MBN3554036.1"/>
    <property type="molecule type" value="Genomic_DNA"/>
</dbReference>
<dbReference type="InterPro" id="IPR000182">
    <property type="entry name" value="GNAT_dom"/>
</dbReference>
<evidence type="ECO:0000313" key="3">
    <source>
        <dbReference type="Proteomes" id="UP001296923"/>
    </source>
</evidence>
<dbReference type="Proteomes" id="UP001296923">
    <property type="component" value="Unassembled WGS sequence"/>
</dbReference>
<evidence type="ECO:0000259" key="1">
    <source>
        <dbReference type="PROSITE" id="PS51186"/>
    </source>
</evidence>
<organism evidence="2 3">
    <name type="scientific">Fictibacillus nanhaiensis</name>
    <dbReference type="NCBI Taxonomy" id="742169"/>
    <lineage>
        <taxon>Bacteria</taxon>
        <taxon>Bacillati</taxon>
        <taxon>Bacillota</taxon>
        <taxon>Bacilli</taxon>
        <taxon>Bacillales</taxon>
        <taxon>Fictibacillaceae</taxon>
        <taxon>Fictibacillus</taxon>
    </lineage>
</organism>
<gene>
    <name evidence="2" type="ORF">JYA63_07170</name>
</gene>
<dbReference type="PROSITE" id="PS51186">
    <property type="entry name" value="GNAT"/>
    <property type="match status" value="1"/>
</dbReference>
<dbReference type="Gene3D" id="3.40.630.30">
    <property type="match status" value="1"/>
</dbReference>
<dbReference type="RefSeq" id="WP_205725096.1">
    <property type="nucleotide sequence ID" value="NZ_JAFHKR010000038.1"/>
</dbReference>
<accession>A0ABS2ZMD8</accession>
<dbReference type="SUPFAM" id="SSF55729">
    <property type="entry name" value="Acyl-CoA N-acyltransferases (Nat)"/>
    <property type="match status" value="1"/>
</dbReference>
<proteinExistence type="predicted"/>
<dbReference type="Pfam" id="PF00583">
    <property type="entry name" value="Acetyltransf_1"/>
    <property type="match status" value="1"/>
</dbReference>